<dbReference type="CDD" id="cd00041">
    <property type="entry name" value="CUB"/>
    <property type="match status" value="1"/>
</dbReference>
<dbReference type="SUPFAM" id="SSF49854">
    <property type="entry name" value="Spermadhesin, CUB domain"/>
    <property type="match status" value="1"/>
</dbReference>
<dbReference type="GO" id="GO:0005615">
    <property type="term" value="C:extracellular space"/>
    <property type="evidence" value="ECO:0007669"/>
    <property type="project" value="TreeGrafter"/>
</dbReference>
<sequence length="297" mass="34482">MKKDWFPGWEAFGWYSVQPSDDGLSQQNCVELRNEFRYPSKGEGITERFYWNDRDCRVTNPFVCQRLKPGASLEATPVPECNRTISLSWEHPRDTLTSPGFPGNYPDNIKCHYHITAPKGQKIVLQFSDFVLEESQSCEYDILTVTEEDRRWYRCGDWETKIKLLRYVSHKHSVNMIFTTDYSHSFKGFKIELSLHIERSEQSILCDNDIFQLRGKYCYFVVNYPETSWATARQICSESKSKLAIVENIDQVSVLDDLVRSTYGYLAGTMYWVGASATAGDTTWKWLDGTKVNSKRN</sequence>
<dbReference type="PANTHER" id="PTHR24255">
    <property type="entry name" value="COMPLEMENT COMPONENT 1, S SUBCOMPONENT-RELATED"/>
    <property type="match status" value="1"/>
</dbReference>
<evidence type="ECO:0000313" key="6">
    <source>
        <dbReference type="Proteomes" id="UP000887013"/>
    </source>
</evidence>
<name>A0A8X6PX52_NEPPI</name>
<dbReference type="SUPFAM" id="SSF56436">
    <property type="entry name" value="C-type lectin-like"/>
    <property type="match status" value="2"/>
</dbReference>
<feature type="domain" description="C-type lectin" evidence="4">
    <location>
        <begin position="214"/>
        <end position="297"/>
    </location>
</feature>
<dbReference type="Pfam" id="PF00059">
    <property type="entry name" value="Lectin_C"/>
    <property type="match status" value="1"/>
</dbReference>
<evidence type="ECO:0000259" key="3">
    <source>
        <dbReference type="PROSITE" id="PS01180"/>
    </source>
</evidence>
<feature type="domain" description="C-type lectin" evidence="4">
    <location>
        <begin position="5"/>
        <end position="65"/>
    </location>
</feature>
<protein>
    <submittedName>
        <fullName evidence="5">Protocadherin Fat 1</fullName>
    </submittedName>
</protein>
<evidence type="ECO:0000256" key="2">
    <source>
        <dbReference type="PROSITE-ProRule" id="PRU00059"/>
    </source>
</evidence>
<organism evidence="5 6">
    <name type="scientific">Nephila pilipes</name>
    <name type="common">Giant wood spider</name>
    <name type="synonym">Nephila maculata</name>
    <dbReference type="NCBI Taxonomy" id="299642"/>
    <lineage>
        <taxon>Eukaryota</taxon>
        <taxon>Metazoa</taxon>
        <taxon>Ecdysozoa</taxon>
        <taxon>Arthropoda</taxon>
        <taxon>Chelicerata</taxon>
        <taxon>Arachnida</taxon>
        <taxon>Araneae</taxon>
        <taxon>Araneomorphae</taxon>
        <taxon>Entelegynae</taxon>
        <taxon>Araneoidea</taxon>
        <taxon>Nephilidae</taxon>
        <taxon>Nephila</taxon>
    </lineage>
</organism>
<dbReference type="CDD" id="cd00037">
    <property type="entry name" value="CLECT"/>
    <property type="match status" value="1"/>
</dbReference>
<comment type="caution">
    <text evidence="2">Lacks conserved residue(s) required for the propagation of feature annotation.</text>
</comment>
<evidence type="ECO:0000256" key="1">
    <source>
        <dbReference type="ARBA" id="ARBA00023157"/>
    </source>
</evidence>
<dbReference type="PROSITE" id="PS01180">
    <property type="entry name" value="CUB"/>
    <property type="match status" value="1"/>
</dbReference>
<dbReference type="EMBL" id="BMAW01072850">
    <property type="protein sequence ID" value="GFT85026.1"/>
    <property type="molecule type" value="Genomic_DNA"/>
</dbReference>
<dbReference type="Proteomes" id="UP000887013">
    <property type="component" value="Unassembled WGS sequence"/>
</dbReference>
<dbReference type="GO" id="GO:0004252">
    <property type="term" value="F:serine-type endopeptidase activity"/>
    <property type="evidence" value="ECO:0007669"/>
    <property type="project" value="TreeGrafter"/>
</dbReference>
<dbReference type="InterPro" id="IPR016187">
    <property type="entry name" value="CTDL_fold"/>
</dbReference>
<comment type="caution">
    <text evidence="5">The sequence shown here is derived from an EMBL/GenBank/DDBJ whole genome shotgun (WGS) entry which is preliminary data.</text>
</comment>
<feature type="domain" description="CUB" evidence="3">
    <location>
        <begin position="81"/>
        <end position="196"/>
    </location>
</feature>
<dbReference type="Pfam" id="PF00431">
    <property type="entry name" value="CUB"/>
    <property type="match status" value="1"/>
</dbReference>
<dbReference type="Gene3D" id="2.60.120.290">
    <property type="entry name" value="Spermadhesin, CUB domain"/>
    <property type="match status" value="1"/>
</dbReference>
<reference evidence="5" key="1">
    <citation type="submission" date="2020-08" db="EMBL/GenBank/DDBJ databases">
        <title>Multicomponent nature underlies the extraordinary mechanical properties of spider dragline silk.</title>
        <authorList>
            <person name="Kono N."/>
            <person name="Nakamura H."/>
            <person name="Mori M."/>
            <person name="Yoshida Y."/>
            <person name="Ohtoshi R."/>
            <person name="Malay A.D."/>
            <person name="Moran D.A.P."/>
            <person name="Tomita M."/>
            <person name="Numata K."/>
            <person name="Arakawa K."/>
        </authorList>
    </citation>
    <scope>NUCLEOTIDE SEQUENCE</scope>
</reference>
<keyword evidence="6" id="KW-1185">Reference proteome</keyword>
<dbReference type="OrthoDB" id="6419766at2759"/>
<evidence type="ECO:0000259" key="4">
    <source>
        <dbReference type="PROSITE" id="PS50041"/>
    </source>
</evidence>
<dbReference type="PANTHER" id="PTHR24255:SF31">
    <property type="entry name" value="CUBILIN-LIKE PROTEIN"/>
    <property type="match status" value="1"/>
</dbReference>
<dbReference type="InterPro" id="IPR001304">
    <property type="entry name" value="C-type_lectin-like"/>
</dbReference>
<dbReference type="InterPro" id="IPR016186">
    <property type="entry name" value="C-type_lectin-like/link_sf"/>
</dbReference>
<dbReference type="InterPro" id="IPR000859">
    <property type="entry name" value="CUB_dom"/>
</dbReference>
<dbReference type="SMART" id="SM00042">
    <property type="entry name" value="CUB"/>
    <property type="match status" value="1"/>
</dbReference>
<keyword evidence="1 2" id="KW-1015">Disulfide bond</keyword>
<evidence type="ECO:0000313" key="5">
    <source>
        <dbReference type="EMBL" id="GFT85026.1"/>
    </source>
</evidence>
<dbReference type="PROSITE" id="PS50041">
    <property type="entry name" value="C_TYPE_LECTIN_2"/>
    <property type="match status" value="2"/>
</dbReference>
<dbReference type="InterPro" id="IPR035914">
    <property type="entry name" value="Sperma_CUB_dom_sf"/>
</dbReference>
<dbReference type="AlphaFoldDB" id="A0A8X6PX52"/>
<feature type="disulfide bond" evidence="2">
    <location>
        <begin position="138"/>
        <end position="155"/>
    </location>
</feature>
<dbReference type="Gene3D" id="3.10.100.10">
    <property type="entry name" value="Mannose-Binding Protein A, subunit A"/>
    <property type="match status" value="2"/>
</dbReference>
<gene>
    <name evidence="5" type="primary">FAT1_14</name>
    <name evidence="5" type="ORF">NPIL_198411</name>
</gene>
<proteinExistence type="predicted"/>
<accession>A0A8X6PX52</accession>